<dbReference type="GO" id="GO:0008654">
    <property type="term" value="P:phospholipid biosynthetic process"/>
    <property type="evidence" value="ECO:0007669"/>
    <property type="project" value="UniProtKB-KW"/>
</dbReference>
<dbReference type="GO" id="GO:0016301">
    <property type="term" value="F:kinase activity"/>
    <property type="evidence" value="ECO:0007669"/>
    <property type="project" value="UniProtKB-KW"/>
</dbReference>
<keyword evidence="11" id="KW-1208">Phospholipid metabolism</keyword>
<dbReference type="InterPro" id="IPR016064">
    <property type="entry name" value="NAD/diacylglycerol_kinase_sf"/>
</dbReference>
<dbReference type="InterPro" id="IPR005218">
    <property type="entry name" value="Diacylglycerol/lipid_kinase"/>
</dbReference>
<proteinExistence type="predicted"/>
<dbReference type="Proteomes" id="UP000885722">
    <property type="component" value="Unassembled WGS sequence"/>
</dbReference>
<dbReference type="Pfam" id="PF00781">
    <property type="entry name" value="DAGK_cat"/>
    <property type="match status" value="1"/>
</dbReference>
<evidence type="ECO:0000256" key="4">
    <source>
        <dbReference type="ARBA" id="ARBA00022723"/>
    </source>
</evidence>
<keyword evidence="10" id="KW-0594">Phospholipid biosynthesis</keyword>
<gene>
    <name evidence="13" type="ORF">ENJ74_02245</name>
</gene>
<dbReference type="PANTHER" id="PTHR12358:SF106">
    <property type="entry name" value="LIPID KINASE YEGS"/>
    <property type="match status" value="1"/>
</dbReference>
<dbReference type="AlphaFoldDB" id="A0A7V2SJL1"/>
<dbReference type="InterPro" id="IPR045540">
    <property type="entry name" value="YegS/DAGK_C"/>
</dbReference>
<dbReference type="Gene3D" id="2.60.200.40">
    <property type="match status" value="1"/>
</dbReference>
<dbReference type="InterPro" id="IPR050187">
    <property type="entry name" value="Lipid_Phosphate_FormReg"/>
</dbReference>
<dbReference type="EMBL" id="DRNO01000149">
    <property type="protein sequence ID" value="HFC03670.1"/>
    <property type="molecule type" value="Genomic_DNA"/>
</dbReference>
<evidence type="ECO:0000256" key="5">
    <source>
        <dbReference type="ARBA" id="ARBA00022741"/>
    </source>
</evidence>
<dbReference type="NCBIfam" id="TIGR00147">
    <property type="entry name" value="YegS/Rv2252/BmrU family lipid kinase"/>
    <property type="match status" value="1"/>
</dbReference>
<dbReference type="GO" id="GO:0046872">
    <property type="term" value="F:metal ion binding"/>
    <property type="evidence" value="ECO:0007669"/>
    <property type="project" value="UniProtKB-KW"/>
</dbReference>
<comment type="caution">
    <text evidence="13">The sequence shown here is derived from an EMBL/GenBank/DDBJ whole genome shotgun (WGS) entry which is preliminary data.</text>
</comment>
<keyword evidence="9" id="KW-0443">Lipid metabolism</keyword>
<evidence type="ECO:0000256" key="10">
    <source>
        <dbReference type="ARBA" id="ARBA00023209"/>
    </source>
</evidence>
<feature type="non-terminal residue" evidence="13">
    <location>
        <position position="1"/>
    </location>
</feature>
<evidence type="ECO:0000256" key="9">
    <source>
        <dbReference type="ARBA" id="ARBA00023098"/>
    </source>
</evidence>
<keyword evidence="5" id="KW-0547">Nucleotide-binding</keyword>
<dbReference type="InterPro" id="IPR001206">
    <property type="entry name" value="Diacylglycerol_kinase_cat_dom"/>
</dbReference>
<evidence type="ECO:0000256" key="8">
    <source>
        <dbReference type="ARBA" id="ARBA00022842"/>
    </source>
</evidence>
<evidence type="ECO:0000256" key="11">
    <source>
        <dbReference type="ARBA" id="ARBA00023264"/>
    </source>
</evidence>
<evidence type="ECO:0000313" key="13">
    <source>
        <dbReference type="EMBL" id="HFC03670.1"/>
    </source>
</evidence>
<evidence type="ECO:0000256" key="6">
    <source>
        <dbReference type="ARBA" id="ARBA00022777"/>
    </source>
</evidence>
<evidence type="ECO:0000256" key="2">
    <source>
        <dbReference type="ARBA" id="ARBA00022516"/>
    </source>
</evidence>
<sequence>DGIDRVIAGGGDGTLNLMVNALMKLPAEKRPEMAILPVGTANDFATAAFIPEQPRQALIAAIDGFASRVDIGQVNERYFLNVASGGFGAVVTAETPPELKEILGGGAYALTGLLKLFDFQPIYGTMKIGEYCFEGSSFATAVCNGRQAGGGMVLAPDALVDDGLFDIVLYTLDNLPIPATLAPPSSILGWLFPFKKILRAPEVEFTPEEGPRQINLDGEPYSAETFRFTMHHGALSLVLPPDTPLLGEDR</sequence>
<comment type="cofactor">
    <cofactor evidence="1">
        <name>Mg(2+)</name>
        <dbReference type="ChEBI" id="CHEBI:18420"/>
    </cofactor>
</comment>
<dbReference type="Gene3D" id="3.40.50.10330">
    <property type="entry name" value="Probable inorganic polyphosphate/atp-NAD kinase, domain 1"/>
    <property type="match status" value="1"/>
</dbReference>
<protein>
    <submittedName>
        <fullName evidence="13">YegS/Rv2252/BmrU family lipid kinase</fullName>
    </submittedName>
</protein>
<organism evidence="13">
    <name type="scientific">Nitratifractor salsuginis</name>
    <dbReference type="NCBI Taxonomy" id="269261"/>
    <lineage>
        <taxon>Bacteria</taxon>
        <taxon>Pseudomonadati</taxon>
        <taxon>Campylobacterota</taxon>
        <taxon>Epsilonproteobacteria</taxon>
        <taxon>Campylobacterales</taxon>
        <taxon>Sulfurovaceae</taxon>
        <taxon>Nitratifractor</taxon>
    </lineage>
</organism>
<feature type="domain" description="DAGKc" evidence="12">
    <location>
        <begin position="1"/>
        <end position="78"/>
    </location>
</feature>
<dbReference type="PANTHER" id="PTHR12358">
    <property type="entry name" value="SPHINGOSINE KINASE"/>
    <property type="match status" value="1"/>
</dbReference>
<keyword evidence="2" id="KW-0444">Lipid biosynthesis</keyword>
<reference evidence="13" key="1">
    <citation type="journal article" date="2020" name="mSystems">
        <title>Genome- and Community-Level Interaction Insights into Carbon Utilization and Element Cycling Functions of Hydrothermarchaeota in Hydrothermal Sediment.</title>
        <authorList>
            <person name="Zhou Z."/>
            <person name="Liu Y."/>
            <person name="Xu W."/>
            <person name="Pan J."/>
            <person name="Luo Z.H."/>
            <person name="Li M."/>
        </authorList>
    </citation>
    <scope>NUCLEOTIDE SEQUENCE [LARGE SCALE GENOMIC DNA]</scope>
    <source>
        <strain evidence="13">HyVt-513</strain>
    </source>
</reference>
<keyword evidence="7" id="KW-0067">ATP-binding</keyword>
<keyword evidence="6 13" id="KW-0418">Kinase</keyword>
<keyword evidence="4" id="KW-0479">Metal-binding</keyword>
<dbReference type="SUPFAM" id="SSF111331">
    <property type="entry name" value="NAD kinase/diacylglycerol kinase-like"/>
    <property type="match status" value="1"/>
</dbReference>
<dbReference type="PROSITE" id="PS50146">
    <property type="entry name" value="DAGK"/>
    <property type="match status" value="1"/>
</dbReference>
<dbReference type="GO" id="GO:0005886">
    <property type="term" value="C:plasma membrane"/>
    <property type="evidence" value="ECO:0007669"/>
    <property type="project" value="TreeGrafter"/>
</dbReference>
<dbReference type="GO" id="GO:0005524">
    <property type="term" value="F:ATP binding"/>
    <property type="evidence" value="ECO:0007669"/>
    <property type="project" value="UniProtKB-KW"/>
</dbReference>
<keyword evidence="3" id="KW-0808">Transferase</keyword>
<evidence type="ECO:0000256" key="1">
    <source>
        <dbReference type="ARBA" id="ARBA00001946"/>
    </source>
</evidence>
<evidence type="ECO:0000256" key="7">
    <source>
        <dbReference type="ARBA" id="ARBA00022840"/>
    </source>
</evidence>
<name>A0A7V2SJL1_9BACT</name>
<keyword evidence="8" id="KW-0460">Magnesium</keyword>
<evidence type="ECO:0000259" key="12">
    <source>
        <dbReference type="PROSITE" id="PS50146"/>
    </source>
</evidence>
<dbReference type="Pfam" id="PF19279">
    <property type="entry name" value="YegS_C"/>
    <property type="match status" value="1"/>
</dbReference>
<dbReference type="InterPro" id="IPR017438">
    <property type="entry name" value="ATP-NAD_kinase_N"/>
</dbReference>
<evidence type="ECO:0000256" key="3">
    <source>
        <dbReference type="ARBA" id="ARBA00022679"/>
    </source>
</evidence>
<accession>A0A7V2SJL1</accession>